<feature type="region of interest" description="Disordered" evidence="1">
    <location>
        <begin position="1"/>
        <end position="41"/>
    </location>
</feature>
<evidence type="ECO:0000313" key="3">
    <source>
        <dbReference type="Proteomes" id="UP000026960"/>
    </source>
</evidence>
<dbReference type="Gramene" id="OBART06G04320.1">
    <property type="protein sequence ID" value="OBART06G04320.1"/>
    <property type="gene ID" value="OBART06G04320"/>
</dbReference>
<feature type="compositionally biased region" description="Basic and acidic residues" evidence="1">
    <location>
        <begin position="21"/>
        <end position="37"/>
    </location>
</feature>
<reference evidence="2" key="1">
    <citation type="journal article" date="2009" name="Rice">
        <title>De Novo Next Generation Sequencing of Plant Genomes.</title>
        <authorList>
            <person name="Rounsley S."/>
            <person name="Marri P.R."/>
            <person name="Yu Y."/>
            <person name="He R."/>
            <person name="Sisneros N."/>
            <person name="Goicoechea J.L."/>
            <person name="Lee S.J."/>
            <person name="Angelova A."/>
            <person name="Kudrna D."/>
            <person name="Luo M."/>
            <person name="Affourtit J."/>
            <person name="Desany B."/>
            <person name="Knight J."/>
            <person name="Niazi F."/>
            <person name="Egholm M."/>
            <person name="Wing R.A."/>
        </authorList>
    </citation>
    <scope>NUCLEOTIDE SEQUENCE [LARGE SCALE GENOMIC DNA]</scope>
    <source>
        <strain evidence="2">cv. IRGC 105608</strain>
    </source>
</reference>
<dbReference type="HOGENOM" id="CLU_2076682_0_0_1"/>
<dbReference type="PaxDb" id="65489-OBART06G04320.1"/>
<dbReference type="AlphaFoldDB" id="A0A0D3GD76"/>
<name>A0A0D3GD76_9ORYZ</name>
<sequence length="118" mass="13266">MAPATTATENTWRRRQRRQARSGEHRQRLRDRDERESVAGQWSLNDETCSEFGGGAAMMARQRHRWLDERQGVVDKVDDMASRLTAALHRDGMSGDRRNDDGLPATSSGIAWAAISIA</sequence>
<protein>
    <submittedName>
        <fullName evidence="2">Uncharacterized protein</fullName>
    </submittedName>
</protein>
<evidence type="ECO:0000256" key="1">
    <source>
        <dbReference type="SAM" id="MobiDB-lite"/>
    </source>
</evidence>
<keyword evidence="3" id="KW-1185">Reference proteome</keyword>
<organism evidence="2">
    <name type="scientific">Oryza barthii</name>
    <dbReference type="NCBI Taxonomy" id="65489"/>
    <lineage>
        <taxon>Eukaryota</taxon>
        <taxon>Viridiplantae</taxon>
        <taxon>Streptophyta</taxon>
        <taxon>Embryophyta</taxon>
        <taxon>Tracheophyta</taxon>
        <taxon>Spermatophyta</taxon>
        <taxon>Magnoliopsida</taxon>
        <taxon>Liliopsida</taxon>
        <taxon>Poales</taxon>
        <taxon>Poaceae</taxon>
        <taxon>BOP clade</taxon>
        <taxon>Oryzoideae</taxon>
        <taxon>Oryzeae</taxon>
        <taxon>Oryzinae</taxon>
        <taxon>Oryza</taxon>
    </lineage>
</organism>
<dbReference type="EnsemblPlants" id="OBART06G04320.1">
    <property type="protein sequence ID" value="OBART06G04320.1"/>
    <property type="gene ID" value="OBART06G04320"/>
</dbReference>
<reference evidence="2" key="2">
    <citation type="submission" date="2015-03" db="UniProtKB">
        <authorList>
            <consortium name="EnsemblPlants"/>
        </authorList>
    </citation>
    <scope>IDENTIFICATION</scope>
</reference>
<accession>A0A0D3GD76</accession>
<evidence type="ECO:0000313" key="2">
    <source>
        <dbReference type="EnsemblPlants" id="OBART06G04320.1"/>
    </source>
</evidence>
<proteinExistence type="predicted"/>
<feature type="compositionally biased region" description="Polar residues" evidence="1">
    <location>
        <begin position="1"/>
        <end position="10"/>
    </location>
</feature>
<dbReference type="Proteomes" id="UP000026960">
    <property type="component" value="Chromosome 6"/>
</dbReference>